<evidence type="ECO:0000313" key="3">
    <source>
        <dbReference type="Proteomes" id="UP000658514"/>
    </source>
</evidence>
<reference evidence="2 3" key="1">
    <citation type="journal article" date="2020" name="ISME J.">
        <title>Comparative genomics reveals insights into cyanobacterial evolution and habitat adaptation.</title>
        <authorList>
            <person name="Chen M.Y."/>
            <person name="Teng W.K."/>
            <person name="Zhao L."/>
            <person name="Hu C.X."/>
            <person name="Zhou Y.K."/>
            <person name="Han B.P."/>
            <person name="Song L.R."/>
            <person name="Shu W.S."/>
        </authorList>
    </citation>
    <scope>NUCLEOTIDE SEQUENCE [LARGE SCALE GENOMIC DNA]</scope>
    <source>
        <strain evidence="2 3">FACHB-288</strain>
    </source>
</reference>
<evidence type="ECO:0000256" key="1">
    <source>
        <dbReference type="SAM" id="SignalP"/>
    </source>
</evidence>
<organism evidence="2 3">
    <name type="scientific">Calothrix parietina FACHB-288</name>
    <dbReference type="NCBI Taxonomy" id="2692896"/>
    <lineage>
        <taxon>Bacteria</taxon>
        <taxon>Bacillati</taxon>
        <taxon>Cyanobacteriota</taxon>
        <taxon>Cyanophyceae</taxon>
        <taxon>Nostocales</taxon>
        <taxon>Calotrichaceae</taxon>
        <taxon>Calothrix</taxon>
    </lineage>
</organism>
<comment type="caution">
    <text evidence="2">The sequence shown here is derived from an EMBL/GenBank/DDBJ whole genome shotgun (WGS) entry which is preliminary data.</text>
</comment>
<dbReference type="Proteomes" id="UP000658514">
    <property type="component" value="Unassembled WGS sequence"/>
</dbReference>
<accession>A0ABR8AKT2</accession>
<keyword evidence="3" id="KW-1185">Reference proteome</keyword>
<evidence type="ECO:0000313" key="2">
    <source>
        <dbReference type="EMBL" id="MBD2199286.1"/>
    </source>
</evidence>
<gene>
    <name evidence="2" type="ORF">H6G24_28025</name>
</gene>
<dbReference type="EMBL" id="JACJQH010000056">
    <property type="protein sequence ID" value="MBD2199286.1"/>
    <property type="molecule type" value="Genomic_DNA"/>
</dbReference>
<protein>
    <submittedName>
        <fullName evidence="2">Uncharacterized protein</fullName>
    </submittedName>
</protein>
<sequence length="186" mass="20552">MSLKWKLFLIVIISMFATAGAGAYFAQHQPVAHTLETNEGKTQEIAATQISQDPVIYPERTQYKAIPLASLNSNLQGSNPTTLALNIFEETVKEVGTRKVEVAYPQRNQALVTITQVQPSNNPVSEVKYRVEMNTFGRSLLVSSPPVWEIVWAGSKVQCNPAKRPQQNLILSCQPTTGEYKAGDSF</sequence>
<feature type="chain" id="PRO_5046108229" evidence="1">
    <location>
        <begin position="20"/>
        <end position="186"/>
    </location>
</feature>
<proteinExistence type="predicted"/>
<keyword evidence="1" id="KW-0732">Signal</keyword>
<feature type="signal peptide" evidence="1">
    <location>
        <begin position="1"/>
        <end position="19"/>
    </location>
</feature>
<name>A0ABR8AKT2_9CYAN</name>